<dbReference type="GO" id="GO:0034220">
    <property type="term" value="P:monoatomic ion transmembrane transport"/>
    <property type="evidence" value="ECO:0007669"/>
    <property type="project" value="UniProtKB-KW"/>
</dbReference>
<keyword evidence="2" id="KW-0812">Transmembrane</keyword>
<feature type="transmembrane region" description="Helical" evidence="2">
    <location>
        <begin position="77"/>
        <end position="95"/>
    </location>
</feature>
<dbReference type="Pfam" id="PF26501">
    <property type="entry name" value="DUF8167"/>
    <property type="match status" value="1"/>
</dbReference>
<keyword evidence="4" id="KW-0406">Ion transport</keyword>
<evidence type="ECO:0000313" key="4">
    <source>
        <dbReference type="EMBL" id="MFC4357400.1"/>
    </source>
</evidence>
<comment type="caution">
    <text evidence="4">The sequence shown here is derived from an EMBL/GenBank/DDBJ whole genome shotgun (WGS) entry which is preliminary data.</text>
</comment>
<dbReference type="InterPro" id="IPR058603">
    <property type="entry name" value="DUF8167_2nd"/>
</dbReference>
<dbReference type="InterPro" id="IPR036721">
    <property type="entry name" value="RCK_C_sf"/>
</dbReference>
<feature type="region of interest" description="Disordered" evidence="1">
    <location>
        <begin position="258"/>
        <end position="300"/>
    </location>
</feature>
<feature type="transmembrane region" description="Helical" evidence="2">
    <location>
        <begin position="12"/>
        <end position="35"/>
    </location>
</feature>
<dbReference type="InterPro" id="IPR006037">
    <property type="entry name" value="RCK_C"/>
</dbReference>
<reference evidence="4 5" key="1">
    <citation type="journal article" date="2019" name="Int. J. Syst. Evol. Microbiol.">
        <title>The Global Catalogue of Microorganisms (GCM) 10K type strain sequencing project: providing services to taxonomists for standard genome sequencing and annotation.</title>
        <authorList>
            <consortium name="The Broad Institute Genomics Platform"/>
            <consortium name="The Broad Institute Genome Sequencing Center for Infectious Disease"/>
            <person name="Wu L."/>
            <person name="Ma J."/>
        </authorList>
    </citation>
    <scope>NUCLEOTIDE SEQUENCE [LARGE SCALE GENOMIC DNA]</scope>
    <source>
        <strain evidence="4 5">CGMCC 1.12553</strain>
    </source>
</reference>
<dbReference type="Pfam" id="PF26503">
    <property type="entry name" value="DUF8167_3rd"/>
    <property type="match status" value="1"/>
</dbReference>
<dbReference type="SUPFAM" id="SSF116726">
    <property type="entry name" value="TrkA C-terminal domain-like"/>
    <property type="match status" value="1"/>
</dbReference>
<name>A0ABD5P9N0_9EURY</name>
<dbReference type="Pfam" id="PF26502">
    <property type="entry name" value="DUF8167_2nd"/>
    <property type="match status" value="1"/>
</dbReference>
<accession>A0ABD5P9N0</accession>
<keyword evidence="2" id="KW-1133">Transmembrane helix</keyword>
<evidence type="ECO:0000256" key="2">
    <source>
        <dbReference type="SAM" id="Phobius"/>
    </source>
</evidence>
<evidence type="ECO:0000313" key="5">
    <source>
        <dbReference type="Proteomes" id="UP001595921"/>
    </source>
</evidence>
<keyword evidence="5" id="KW-1185">Reference proteome</keyword>
<dbReference type="InterPro" id="IPR058480">
    <property type="entry name" value="DUF8167_N"/>
</dbReference>
<feature type="transmembrane region" description="Helical" evidence="2">
    <location>
        <begin position="41"/>
        <end position="65"/>
    </location>
</feature>
<feature type="domain" description="RCK C-terminal" evidence="3">
    <location>
        <begin position="337"/>
        <end position="421"/>
    </location>
</feature>
<organism evidence="4 5">
    <name type="scientific">Halobium salinum</name>
    <dbReference type="NCBI Taxonomy" id="1364940"/>
    <lineage>
        <taxon>Archaea</taxon>
        <taxon>Methanobacteriati</taxon>
        <taxon>Methanobacteriota</taxon>
        <taxon>Stenosarchaea group</taxon>
        <taxon>Halobacteria</taxon>
        <taxon>Halobacteriales</taxon>
        <taxon>Haloferacaceae</taxon>
        <taxon>Halobium</taxon>
    </lineage>
</organism>
<dbReference type="EMBL" id="JBHSDS010000003">
    <property type="protein sequence ID" value="MFC4357400.1"/>
    <property type="molecule type" value="Genomic_DNA"/>
</dbReference>
<dbReference type="PROSITE" id="PS51202">
    <property type="entry name" value="RCK_C"/>
    <property type="match status" value="1"/>
</dbReference>
<keyword evidence="4" id="KW-0407">Ion channel</keyword>
<evidence type="ECO:0000256" key="1">
    <source>
        <dbReference type="SAM" id="MobiDB-lite"/>
    </source>
</evidence>
<keyword evidence="2" id="KW-0472">Membrane</keyword>
<dbReference type="AlphaFoldDB" id="A0ABD5P9N0"/>
<dbReference type="InterPro" id="IPR058604">
    <property type="entry name" value="DUF8167_3rd"/>
</dbReference>
<proteinExistence type="predicted"/>
<gene>
    <name evidence="4" type="ORF">ACFO0N_05480</name>
</gene>
<dbReference type="Pfam" id="PF02080">
    <property type="entry name" value="TrkA_C"/>
    <property type="match status" value="1"/>
</dbReference>
<dbReference type="Proteomes" id="UP001595921">
    <property type="component" value="Unassembled WGS sequence"/>
</dbReference>
<evidence type="ECO:0000259" key="3">
    <source>
        <dbReference type="PROSITE" id="PS51202"/>
    </source>
</evidence>
<dbReference type="Gene3D" id="3.30.70.1450">
    <property type="entry name" value="Regulator of K+ conductance, C-terminal domain"/>
    <property type="match status" value="1"/>
</dbReference>
<protein>
    <submittedName>
        <fullName evidence="4">Potassium channel family protein</fullName>
    </submittedName>
</protein>
<dbReference type="RefSeq" id="WP_267622303.1">
    <property type="nucleotide sequence ID" value="NZ_JAODIW010000006.1"/>
</dbReference>
<sequence length="421" mass="43320">MAGASLPVEILFGIYLGVLTGIVPALIAGTLGFVFKYFTDVSIPGFGVIVLALAVAGVNGGLLALADPEIVQSQHGVALVVAILVVLMLTLYAHAQGDKLGGGAPRRLTLKSLAERTLSTDVVELVGGRGQVRVTVAGEVGDVEGYPSLPADLRAAIREGEWTFPADVPLAELESRLADRLAEDHDLADVQVRLDERARATVHAAPPVGGFSKRVPSGKRAVSVEALLPSGLARDDEVRVVTDGGTVAGTVLSAKLAATSPGTGRDDGPTSAADDVATDGGVDEGESASTTGPADPAVEGGEGRVALAVDRRDAETLLAADGARLVVGARGTRREFELAALLRRAGNRFRRVSVREGGPLDGTTIGEASVRESYGVGVLAVKRGNGRWRFDPHGSTELGAADELFVVGPRDALEALSEVAA</sequence>
<keyword evidence="4" id="KW-0813">Transport</keyword>